<accession>A0A852WX92</accession>
<reference evidence="2 3" key="1">
    <citation type="submission" date="2020-07" db="EMBL/GenBank/DDBJ databases">
        <title>Sequencing the genomes of 1000 actinobacteria strains.</title>
        <authorList>
            <person name="Klenk H.-P."/>
        </authorList>
    </citation>
    <scope>NUCLEOTIDE SEQUENCE [LARGE SCALE GENOMIC DNA]</scope>
    <source>
        <strain evidence="2 3">DSM 24723</strain>
    </source>
</reference>
<keyword evidence="1" id="KW-0732">Signal</keyword>
<feature type="chain" id="PRO_5038570361" description="Large extracellular alpha-helical protein" evidence="1">
    <location>
        <begin position="19"/>
        <end position="474"/>
    </location>
</feature>
<evidence type="ECO:0000313" key="2">
    <source>
        <dbReference type="EMBL" id="NYG35622.1"/>
    </source>
</evidence>
<comment type="caution">
    <text evidence="2">The sequence shown here is derived from an EMBL/GenBank/DDBJ whole genome shotgun (WGS) entry which is preliminary data.</text>
</comment>
<evidence type="ECO:0000313" key="3">
    <source>
        <dbReference type="Proteomes" id="UP000592181"/>
    </source>
</evidence>
<proteinExistence type="predicted"/>
<dbReference type="RefSeq" id="WP_179461266.1">
    <property type="nucleotide sequence ID" value="NZ_JACBZX010000001.1"/>
</dbReference>
<dbReference type="EMBL" id="JACBZX010000001">
    <property type="protein sequence ID" value="NYG35622.1"/>
    <property type="molecule type" value="Genomic_DNA"/>
</dbReference>
<dbReference type="AlphaFoldDB" id="A0A852WX92"/>
<dbReference type="Proteomes" id="UP000592181">
    <property type="component" value="Unassembled WGS sequence"/>
</dbReference>
<dbReference type="InterPro" id="IPR043777">
    <property type="entry name" value="DUF5719"/>
</dbReference>
<sequence length="474" mass="47390">MRSALMPLARVGAVGALAAGVLLGADRLDLPAEADEPTGTRDVAVDSSTLTCPGDPFVGDGAPQATVTGQAVLAPADPEGLADLVTVPEAPGSTELGPGDAAGADGDLRRLEQLGADPVTARASGQSAPGVVAGQSLEVGGEEAYGLAVTGCTEPSADQWLVAGGGEAGRQERLVLSNPGANPVSVDVSFLTPDGPQAPGGGQGVVVPAGERTEVLLDGLSGTRAAQVVRVQSEGGQVVAAVSDVWLDGLDPSGVELVGPTAEPATRQVLPGNANGAGRGLVLGAPGEEDAVVEVRGIAEDEEQAIEVVTVPAGRLAEVDLPEMPGVHTWVVESDVPVVAGAWTLSPSGQGGVRDLAWSVAAPEVGPLAGAALPADLPEDVRRFVEVTAGEQDAQVEVILTRGGETETETVDVPAGRSRVLSVGAVDAVRASTEAEDVRATVLLSQADGEVLTSSVPLVPTPLTVQDVPVTNLD</sequence>
<feature type="signal peptide" evidence="1">
    <location>
        <begin position="1"/>
        <end position="18"/>
    </location>
</feature>
<evidence type="ECO:0008006" key="4">
    <source>
        <dbReference type="Google" id="ProtNLM"/>
    </source>
</evidence>
<organism evidence="2 3">
    <name type="scientific">Janibacter alkaliphilus</name>
    <dbReference type="NCBI Taxonomy" id="1069963"/>
    <lineage>
        <taxon>Bacteria</taxon>
        <taxon>Bacillati</taxon>
        <taxon>Actinomycetota</taxon>
        <taxon>Actinomycetes</taxon>
        <taxon>Micrococcales</taxon>
        <taxon>Intrasporangiaceae</taxon>
        <taxon>Janibacter</taxon>
    </lineage>
</organism>
<dbReference type="Pfam" id="PF18986">
    <property type="entry name" value="DUF5719"/>
    <property type="match status" value="1"/>
</dbReference>
<keyword evidence="3" id="KW-1185">Reference proteome</keyword>
<protein>
    <recommendedName>
        <fullName evidence="4">Large extracellular alpha-helical protein</fullName>
    </recommendedName>
</protein>
<gene>
    <name evidence="2" type="ORF">BJY28_000091</name>
</gene>
<name>A0A852WX92_9MICO</name>
<evidence type="ECO:0000256" key="1">
    <source>
        <dbReference type="SAM" id="SignalP"/>
    </source>
</evidence>